<comment type="caution">
    <text evidence="4">The sequence shown here is derived from an EMBL/GenBank/DDBJ whole genome shotgun (WGS) entry which is preliminary data.</text>
</comment>
<dbReference type="PANTHER" id="PTHR10545:SF42">
    <property type="entry name" value="ACETYLTRANSFERASE"/>
    <property type="match status" value="1"/>
</dbReference>
<keyword evidence="2" id="KW-0012">Acyltransferase</keyword>
<proteinExistence type="predicted"/>
<name>A0A7Y0AY12_9HYPH</name>
<dbReference type="CDD" id="cd04301">
    <property type="entry name" value="NAT_SF"/>
    <property type="match status" value="1"/>
</dbReference>
<evidence type="ECO:0000256" key="2">
    <source>
        <dbReference type="ARBA" id="ARBA00023315"/>
    </source>
</evidence>
<dbReference type="Proteomes" id="UP000541470">
    <property type="component" value="Unassembled WGS sequence"/>
</dbReference>
<dbReference type="PROSITE" id="PS51186">
    <property type="entry name" value="GNAT"/>
    <property type="match status" value="1"/>
</dbReference>
<evidence type="ECO:0000313" key="4">
    <source>
        <dbReference type="EMBL" id="NML75596.1"/>
    </source>
</evidence>
<gene>
    <name evidence="4" type="ORF">HHL25_15795</name>
</gene>
<dbReference type="EMBL" id="JABBGK010000003">
    <property type="protein sequence ID" value="NML75596.1"/>
    <property type="molecule type" value="Genomic_DNA"/>
</dbReference>
<evidence type="ECO:0000256" key="1">
    <source>
        <dbReference type="ARBA" id="ARBA00022679"/>
    </source>
</evidence>
<dbReference type="RefSeq" id="WP_169593312.1">
    <property type="nucleotide sequence ID" value="NZ_JABBGK010000003.1"/>
</dbReference>
<reference evidence="4 5" key="1">
    <citation type="submission" date="2020-04" db="EMBL/GenBank/DDBJ databases">
        <title>Rhizobium sp. S-51 isolated from soil.</title>
        <authorList>
            <person name="Dahal R.H."/>
        </authorList>
    </citation>
    <scope>NUCLEOTIDE SEQUENCE [LARGE SCALE GENOMIC DNA]</scope>
    <source>
        <strain evidence="4 5">S-51</strain>
    </source>
</reference>
<dbReference type="InterPro" id="IPR000182">
    <property type="entry name" value="GNAT_dom"/>
</dbReference>
<dbReference type="PANTHER" id="PTHR10545">
    <property type="entry name" value="DIAMINE N-ACETYLTRANSFERASE"/>
    <property type="match status" value="1"/>
</dbReference>
<feature type="domain" description="N-acetyltransferase" evidence="3">
    <location>
        <begin position="5"/>
        <end position="150"/>
    </location>
</feature>
<dbReference type="InterPro" id="IPR016181">
    <property type="entry name" value="Acyl_CoA_acyltransferase"/>
</dbReference>
<evidence type="ECO:0000259" key="3">
    <source>
        <dbReference type="PROSITE" id="PS51186"/>
    </source>
</evidence>
<dbReference type="Pfam" id="PF00583">
    <property type="entry name" value="Acetyltransf_1"/>
    <property type="match status" value="1"/>
</dbReference>
<evidence type="ECO:0000313" key="5">
    <source>
        <dbReference type="Proteomes" id="UP000541470"/>
    </source>
</evidence>
<dbReference type="InterPro" id="IPR051016">
    <property type="entry name" value="Diverse_Substrate_AcTransf"/>
</dbReference>
<dbReference type="GO" id="GO:0008080">
    <property type="term" value="F:N-acetyltransferase activity"/>
    <property type="evidence" value="ECO:0007669"/>
    <property type="project" value="TreeGrafter"/>
</dbReference>
<dbReference type="AlphaFoldDB" id="A0A7Y0AY12"/>
<keyword evidence="1 4" id="KW-0808">Transferase</keyword>
<dbReference type="SUPFAM" id="SSF55729">
    <property type="entry name" value="Acyl-CoA N-acyltransferases (Nat)"/>
    <property type="match status" value="1"/>
</dbReference>
<organism evidence="4 5">
    <name type="scientific">Rhizobium terricola</name>
    <dbReference type="NCBI Taxonomy" id="2728849"/>
    <lineage>
        <taxon>Bacteria</taxon>
        <taxon>Pseudomonadati</taxon>
        <taxon>Pseudomonadota</taxon>
        <taxon>Alphaproteobacteria</taxon>
        <taxon>Hyphomicrobiales</taxon>
        <taxon>Rhizobiaceae</taxon>
        <taxon>Rhizobium/Agrobacterium group</taxon>
        <taxon>Rhizobium</taxon>
    </lineage>
</organism>
<dbReference type="Gene3D" id="3.40.630.30">
    <property type="match status" value="1"/>
</dbReference>
<accession>A0A7Y0AY12</accession>
<sequence>MAGNVEIRSLRAEDETAWRRLWRDYLAFYETELPEEIYATTFARLTGNEAGDYRGLVALVDGRPAGLAHYLFHRSCWHIDNICYLQDLYADPEIRGSGVGRALIEAVYERARAEGSKEVCWMTQEFNATARRLYDRIAEKTPFIIYQKNF</sequence>
<keyword evidence="5" id="KW-1185">Reference proteome</keyword>
<protein>
    <submittedName>
        <fullName evidence="4">GNAT family N-acetyltransferase</fullName>
    </submittedName>
</protein>